<dbReference type="InterPro" id="IPR053167">
    <property type="entry name" value="Spore_coat_component"/>
</dbReference>
<evidence type="ECO:0000313" key="3">
    <source>
        <dbReference type="EMBL" id="MXO89816.1"/>
    </source>
</evidence>
<feature type="signal peptide" evidence="1">
    <location>
        <begin position="1"/>
        <end position="16"/>
    </location>
</feature>
<dbReference type="RefSeq" id="WP_160603338.1">
    <property type="nucleotide sequence ID" value="NZ_WTYX01000001.1"/>
</dbReference>
<protein>
    <submittedName>
        <fullName evidence="3">Fimbrial major subunit CsuA/B family protein</fullName>
    </submittedName>
</protein>
<feature type="chain" id="PRO_5032779591" evidence="1">
    <location>
        <begin position="17"/>
        <end position="158"/>
    </location>
</feature>
<dbReference type="InterPro" id="IPR007893">
    <property type="entry name" value="Spore_coat_U/FanG"/>
</dbReference>
<dbReference type="Proteomes" id="UP000442714">
    <property type="component" value="Unassembled WGS sequence"/>
</dbReference>
<dbReference type="PANTHER" id="PTHR37089">
    <property type="entry name" value="PROTEIN U-RELATED"/>
    <property type="match status" value="1"/>
</dbReference>
<feature type="domain" description="Spore coat protein U/FanG" evidence="2">
    <location>
        <begin position="21"/>
        <end position="155"/>
    </location>
</feature>
<evidence type="ECO:0000259" key="2">
    <source>
        <dbReference type="Pfam" id="PF05229"/>
    </source>
</evidence>
<evidence type="ECO:0000256" key="1">
    <source>
        <dbReference type="SAM" id="SignalP"/>
    </source>
</evidence>
<sequence length="158" mass="16608">MLGFAAGALISSPALAQATDTTLPVSGEVVDRCNVTATPMHFLVANPGANTNVDSTATVQVQCTSVTLFFLVTMDNGENALGTQRRMVGAVSGDYLEYDIYKNAARTQRWGQGFFGGQVGFVLVAGSANFTAYGRIPTVSSFNAADSYSDTVVVTVQF</sequence>
<comment type="caution">
    <text evidence="3">The sequence shown here is derived from an EMBL/GenBank/DDBJ whole genome shotgun (WGS) entry which is preliminary data.</text>
</comment>
<proteinExistence type="predicted"/>
<keyword evidence="4" id="KW-1185">Reference proteome</keyword>
<evidence type="ECO:0000313" key="4">
    <source>
        <dbReference type="Proteomes" id="UP000442714"/>
    </source>
</evidence>
<keyword evidence="1" id="KW-0732">Signal</keyword>
<reference evidence="3 4" key="1">
    <citation type="submission" date="2019-12" db="EMBL/GenBank/DDBJ databases">
        <title>Genomic-based taxomic classification of the family Erythrobacteraceae.</title>
        <authorList>
            <person name="Xu L."/>
        </authorList>
    </citation>
    <scope>NUCLEOTIDE SEQUENCE [LARGE SCALE GENOMIC DNA]</scope>
    <source>
        <strain evidence="3 4">KCTC 52763</strain>
    </source>
</reference>
<gene>
    <name evidence="3" type="ORF">GRI41_03190</name>
</gene>
<dbReference type="EMBL" id="WTYX01000001">
    <property type="protein sequence ID" value="MXO89816.1"/>
    <property type="molecule type" value="Genomic_DNA"/>
</dbReference>
<dbReference type="PANTHER" id="PTHR37089:SF3">
    <property type="entry name" value="EXPORTED PROTEIN"/>
    <property type="match status" value="1"/>
</dbReference>
<dbReference type="OrthoDB" id="7426167at2"/>
<name>A0A844ZS43_9SPHN</name>
<dbReference type="AlphaFoldDB" id="A0A844ZS43"/>
<dbReference type="Pfam" id="PF05229">
    <property type="entry name" value="SCPU"/>
    <property type="match status" value="1"/>
</dbReference>
<dbReference type="SMART" id="SM00972">
    <property type="entry name" value="SCPU"/>
    <property type="match status" value="1"/>
</dbReference>
<accession>A0A844ZS43</accession>
<organism evidence="3 4">
    <name type="scientific">Pontixanthobacter aquaemixtae</name>
    <dbReference type="NCBI Taxonomy" id="1958940"/>
    <lineage>
        <taxon>Bacteria</taxon>
        <taxon>Pseudomonadati</taxon>
        <taxon>Pseudomonadota</taxon>
        <taxon>Alphaproteobacteria</taxon>
        <taxon>Sphingomonadales</taxon>
        <taxon>Erythrobacteraceae</taxon>
        <taxon>Pontixanthobacter</taxon>
    </lineage>
</organism>